<keyword evidence="3" id="KW-1015">Disulfide bond</keyword>
<dbReference type="PRINTS" id="PR01785">
    <property type="entry name" value="PARAOXONASE"/>
</dbReference>
<dbReference type="Gene3D" id="2.120.10.30">
    <property type="entry name" value="TolB, C-terminal domain"/>
    <property type="match status" value="1"/>
</dbReference>
<gene>
    <name evidence="5" type="ORF">METZ01_LOCUS266904</name>
</gene>
<evidence type="ECO:0000256" key="4">
    <source>
        <dbReference type="ARBA" id="ARBA00023180"/>
    </source>
</evidence>
<dbReference type="InterPro" id="IPR011042">
    <property type="entry name" value="6-blade_b-propeller_TolB-like"/>
</dbReference>
<accession>A0A382JPK6</accession>
<comment type="similarity">
    <text evidence="1">Belongs to the paraoxonase family.</text>
</comment>
<dbReference type="SUPFAM" id="SSF63829">
    <property type="entry name" value="Calcium-dependent phosphotriesterase"/>
    <property type="match status" value="1"/>
</dbReference>
<evidence type="ECO:0000256" key="3">
    <source>
        <dbReference type="ARBA" id="ARBA00023157"/>
    </source>
</evidence>
<dbReference type="InterPro" id="IPR002640">
    <property type="entry name" value="Arylesterase"/>
</dbReference>
<dbReference type="PANTHER" id="PTHR11799:SF12">
    <property type="entry name" value="PARAOXONASE-RELATED"/>
    <property type="match status" value="1"/>
</dbReference>
<evidence type="ECO:0008006" key="6">
    <source>
        <dbReference type="Google" id="ProtNLM"/>
    </source>
</evidence>
<organism evidence="5">
    <name type="scientific">marine metagenome</name>
    <dbReference type="NCBI Taxonomy" id="408172"/>
    <lineage>
        <taxon>unclassified sequences</taxon>
        <taxon>metagenomes</taxon>
        <taxon>ecological metagenomes</taxon>
    </lineage>
</organism>
<dbReference type="AlphaFoldDB" id="A0A382JPK6"/>
<dbReference type="InterPro" id="IPR051288">
    <property type="entry name" value="Serum_paraoxonase/arylesterase"/>
</dbReference>
<dbReference type="PANTHER" id="PTHR11799">
    <property type="entry name" value="PARAOXONASE"/>
    <property type="match status" value="1"/>
</dbReference>
<evidence type="ECO:0000256" key="1">
    <source>
        <dbReference type="ARBA" id="ARBA00008595"/>
    </source>
</evidence>
<proteinExistence type="inferred from homology"/>
<dbReference type="GO" id="GO:0004064">
    <property type="term" value="F:arylesterase activity"/>
    <property type="evidence" value="ECO:0007669"/>
    <property type="project" value="InterPro"/>
</dbReference>
<sequence>MIEDYLRLSKANVLVYDGQNFSLVADGLSYANGINMSLDGSIIYVAETIARKISVYSRNNENNTLTFKREILLGSGVDNIELDNNGSLWIGSHPKLLTFVDHAKNAGALSPSQVLRLSMGENGSFSTQEIYLSTGEDLSGSSVAAVYDNTLLIGAVFDDHFLMCSLARSVMDTINQAGR</sequence>
<evidence type="ECO:0000313" key="5">
    <source>
        <dbReference type="EMBL" id="SVC14050.1"/>
    </source>
</evidence>
<keyword evidence="4" id="KW-0325">Glycoprotein</keyword>
<evidence type="ECO:0000256" key="2">
    <source>
        <dbReference type="ARBA" id="ARBA00022801"/>
    </source>
</evidence>
<reference evidence="5" key="1">
    <citation type="submission" date="2018-05" db="EMBL/GenBank/DDBJ databases">
        <authorList>
            <person name="Lanie J.A."/>
            <person name="Ng W.-L."/>
            <person name="Kazmierczak K.M."/>
            <person name="Andrzejewski T.M."/>
            <person name="Davidsen T.M."/>
            <person name="Wayne K.J."/>
            <person name="Tettelin H."/>
            <person name="Glass J.I."/>
            <person name="Rusch D."/>
            <person name="Podicherti R."/>
            <person name="Tsui H.-C.T."/>
            <person name="Winkler M.E."/>
        </authorList>
    </citation>
    <scope>NUCLEOTIDE SEQUENCE</scope>
</reference>
<keyword evidence="2" id="KW-0378">Hydrolase</keyword>
<dbReference type="EMBL" id="UINC01075655">
    <property type="protein sequence ID" value="SVC14050.1"/>
    <property type="molecule type" value="Genomic_DNA"/>
</dbReference>
<protein>
    <recommendedName>
        <fullName evidence="6">SMP-30/Gluconolactonase/LRE-like region domain-containing protein</fullName>
    </recommendedName>
</protein>
<name>A0A382JPK6_9ZZZZ</name>
<dbReference type="Pfam" id="PF01731">
    <property type="entry name" value="Arylesterase"/>
    <property type="match status" value="1"/>
</dbReference>